<dbReference type="EMBL" id="JAGSMN010000906">
    <property type="protein sequence ID" value="MBR7677370.1"/>
    <property type="molecule type" value="Genomic_DNA"/>
</dbReference>
<evidence type="ECO:0000256" key="1">
    <source>
        <dbReference type="ARBA" id="ARBA00022741"/>
    </source>
</evidence>
<dbReference type="Gene3D" id="3.40.50.12780">
    <property type="entry name" value="N-terminal domain of ligase-like"/>
    <property type="match status" value="1"/>
</dbReference>
<dbReference type="PANTHER" id="PTHR43272:SF33">
    <property type="entry name" value="AMP-BINDING DOMAIN-CONTAINING PROTEIN-RELATED"/>
    <property type="match status" value="1"/>
</dbReference>
<dbReference type="Pfam" id="PF00501">
    <property type="entry name" value="AMP-binding"/>
    <property type="match status" value="1"/>
</dbReference>
<comment type="caution">
    <text evidence="4">The sequence shown here is derived from an EMBL/GenBank/DDBJ whole genome shotgun (WGS) entry which is preliminary data.</text>
</comment>
<gene>
    <name evidence="4" type="ORF">KDA82_31140</name>
</gene>
<feature type="non-terminal residue" evidence="4">
    <location>
        <position position="1"/>
    </location>
</feature>
<reference evidence="4" key="1">
    <citation type="submission" date="2021-04" db="EMBL/GenBank/DDBJ databases">
        <title>Sequencing of actinobacteria type strains.</title>
        <authorList>
            <person name="Nguyen G.-S."/>
            <person name="Wentzel A."/>
        </authorList>
    </citation>
    <scope>NUCLEOTIDE SEQUENCE</scope>
    <source>
        <strain evidence="4">DSM 42095</strain>
    </source>
</reference>
<keyword evidence="5" id="KW-1185">Reference proteome</keyword>
<dbReference type="GO" id="GO:0016020">
    <property type="term" value="C:membrane"/>
    <property type="evidence" value="ECO:0007669"/>
    <property type="project" value="TreeGrafter"/>
</dbReference>
<feature type="domain" description="AMP-dependent synthetase/ligase" evidence="3">
    <location>
        <begin position="2"/>
        <end position="55"/>
    </location>
</feature>
<dbReference type="GO" id="GO:0004467">
    <property type="term" value="F:long-chain fatty acid-CoA ligase activity"/>
    <property type="evidence" value="ECO:0007669"/>
    <property type="project" value="TreeGrafter"/>
</dbReference>
<accession>A0A8T4J1I7</accession>
<organism evidence="4 5">
    <name type="scientific">Streptomyces daliensis</name>
    <dbReference type="NCBI Taxonomy" id="299421"/>
    <lineage>
        <taxon>Bacteria</taxon>
        <taxon>Bacillati</taxon>
        <taxon>Actinomycetota</taxon>
        <taxon>Actinomycetes</taxon>
        <taxon>Kitasatosporales</taxon>
        <taxon>Streptomycetaceae</taxon>
        <taxon>Streptomyces</taxon>
    </lineage>
</organism>
<evidence type="ECO:0000259" key="3">
    <source>
        <dbReference type="Pfam" id="PF00501"/>
    </source>
</evidence>
<dbReference type="Proteomes" id="UP000675554">
    <property type="component" value="Unassembled WGS sequence"/>
</dbReference>
<dbReference type="GO" id="GO:0005524">
    <property type="term" value="F:ATP binding"/>
    <property type="evidence" value="ECO:0007669"/>
    <property type="project" value="UniProtKB-KW"/>
</dbReference>
<dbReference type="SUPFAM" id="SSF56801">
    <property type="entry name" value="Acetyl-CoA synthetase-like"/>
    <property type="match status" value="1"/>
</dbReference>
<keyword evidence="2" id="KW-0067">ATP-binding</keyword>
<protein>
    <submittedName>
        <fullName evidence="4">AMP-binding protein</fullName>
    </submittedName>
</protein>
<dbReference type="AlphaFoldDB" id="A0A8T4J1I7"/>
<feature type="non-terminal residue" evidence="4">
    <location>
        <position position="84"/>
    </location>
</feature>
<sequence>FEGYGMTESGGVISLNHKDAVRYGTVGRPIPGCEVRIAEDGEVLARGPMVFPGYHANEAATAETLDADGWLHTGDLGELDEDGY</sequence>
<evidence type="ECO:0000313" key="4">
    <source>
        <dbReference type="EMBL" id="MBR7677370.1"/>
    </source>
</evidence>
<dbReference type="PANTHER" id="PTHR43272">
    <property type="entry name" value="LONG-CHAIN-FATTY-ACID--COA LIGASE"/>
    <property type="match status" value="1"/>
</dbReference>
<dbReference type="InterPro" id="IPR042099">
    <property type="entry name" value="ANL_N_sf"/>
</dbReference>
<evidence type="ECO:0000313" key="5">
    <source>
        <dbReference type="Proteomes" id="UP000675554"/>
    </source>
</evidence>
<proteinExistence type="predicted"/>
<name>A0A8T4J1I7_9ACTN</name>
<dbReference type="InterPro" id="IPR000873">
    <property type="entry name" value="AMP-dep_synth/lig_dom"/>
</dbReference>
<evidence type="ECO:0000256" key="2">
    <source>
        <dbReference type="ARBA" id="ARBA00022840"/>
    </source>
</evidence>
<keyword evidence="1" id="KW-0547">Nucleotide-binding</keyword>